<feature type="compositionally biased region" description="Basic and acidic residues" evidence="1">
    <location>
        <begin position="160"/>
        <end position="174"/>
    </location>
</feature>
<feature type="compositionally biased region" description="Basic and acidic residues" evidence="1">
    <location>
        <begin position="25"/>
        <end position="40"/>
    </location>
</feature>
<reference evidence="2 3" key="1">
    <citation type="submission" date="2023-01" db="EMBL/GenBank/DDBJ databases">
        <title>Analysis of 21 Apiospora genomes using comparative genomics revels a genus with tremendous synthesis potential of carbohydrate active enzymes and secondary metabolites.</title>
        <authorList>
            <person name="Sorensen T."/>
        </authorList>
    </citation>
    <scope>NUCLEOTIDE SEQUENCE [LARGE SCALE GENOMIC DNA]</scope>
    <source>
        <strain evidence="2 3">CBS 24483</strain>
    </source>
</reference>
<name>A0ABR1Q9I2_9PEZI</name>
<feature type="compositionally biased region" description="Polar residues" evidence="1">
    <location>
        <begin position="1"/>
        <end position="15"/>
    </location>
</feature>
<accession>A0ABR1Q9I2</accession>
<feature type="compositionally biased region" description="Polar residues" evidence="1">
    <location>
        <begin position="138"/>
        <end position="148"/>
    </location>
</feature>
<dbReference type="EMBL" id="JAQQWE010000006">
    <property type="protein sequence ID" value="KAK7949179.1"/>
    <property type="molecule type" value="Genomic_DNA"/>
</dbReference>
<keyword evidence="3" id="KW-1185">Reference proteome</keyword>
<organism evidence="2 3">
    <name type="scientific">Apiospora aurea</name>
    <dbReference type="NCBI Taxonomy" id="335848"/>
    <lineage>
        <taxon>Eukaryota</taxon>
        <taxon>Fungi</taxon>
        <taxon>Dikarya</taxon>
        <taxon>Ascomycota</taxon>
        <taxon>Pezizomycotina</taxon>
        <taxon>Sordariomycetes</taxon>
        <taxon>Xylariomycetidae</taxon>
        <taxon>Amphisphaeriales</taxon>
        <taxon>Apiosporaceae</taxon>
        <taxon>Apiospora</taxon>
    </lineage>
</organism>
<proteinExistence type="predicted"/>
<comment type="caution">
    <text evidence="2">The sequence shown here is derived from an EMBL/GenBank/DDBJ whole genome shotgun (WGS) entry which is preliminary data.</text>
</comment>
<feature type="compositionally biased region" description="Acidic residues" evidence="1">
    <location>
        <begin position="41"/>
        <end position="55"/>
    </location>
</feature>
<feature type="compositionally biased region" description="Basic and acidic residues" evidence="1">
    <location>
        <begin position="192"/>
        <end position="203"/>
    </location>
</feature>
<dbReference type="GeneID" id="92079349"/>
<evidence type="ECO:0000313" key="2">
    <source>
        <dbReference type="EMBL" id="KAK7949179.1"/>
    </source>
</evidence>
<gene>
    <name evidence="2" type="ORF">PG986_010065</name>
</gene>
<evidence type="ECO:0000256" key="1">
    <source>
        <dbReference type="SAM" id="MobiDB-lite"/>
    </source>
</evidence>
<dbReference type="Proteomes" id="UP001391051">
    <property type="component" value="Unassembled WGS sequence"/>
</dbReference>
<protein>
    <submittedName>
        <fullName evidence="2">Sit4 phosphatase-associated protein</fullName>
    </submittedName>
</protein>
<evidence type="ECO:0000313" key="3">
    <source>
        <dbReference type="Proteomes" id="UP001391051"/>
    </source>
</evidence>
<feature type="compositionally biased region" description="Acidic residues" evidence="1">
    <location>
        <begin position="209"/>
        <end position="218"/>
    </location>
</feature>
<dbReference type="RefSeq" id="XP_066698685.1">
    <property type="nucleotide sequence ID" value="XM_066846287.1"/>
</dbReference>
<feature type="region of interest" description="Disordered" evidence="1">
    <location>
        <begin position="1"/>
        <end position="218"/>
    </location>
</feature>
<feature type="compositionally biased region" description="Basic and acidic residues" evidence="1">
    <location>
        <begin position="115"/>
        <end position="124"/>
    </location>
</feature>
<feature type="compositionally biased region" description="Acidic residues" evidence="1">
    <location>
        <begin position="89"/>
        <end position="109"/>
    </location>
</feature>
<sequence>MHQKSSVATSSQSAEIENGDDDSDELKLTREPDSILRDPFGDDAEEDDIDSDDGLGEGGDAGSWNQQARGSWWRGALSRRSNEKFGDGRDDDSDSEKDEAAEDDDEEFGDFAMPEVEKEGESNEKANVIVKPLPLHPPNQNQKTSAFTSLWPFSGPGFGSKEKEKEKEKGKGEEGGSSGGEKAASSEVTGDDGGKIKSTHEATSRTSIEDPDDEEVVV</sequence>